<comment type="caution">
    <text evidence="2">The sequence shown here is derived from an EMBL/GenBank/DDBJ whole genome shotgun (WGS) entry which is preliminary data.</text>
</comment>
<accession>X1II33</accession>
<name>X1II33_9ZZZZ</name>
<dbReference type="EMBL" id="BARU01018501">
    <property type="protein sequence ID" value="GAH57228.1"/>
    <property type="molecule type" value="Genomic_DNA"/>
</dbReference>
<reference evidence="2" key="1">
    <citation type="journal article" date="2014" name="Front. Microbiol.">
        <title>High frequency of phylogenetically diverse reductive dehalogenase-homologous genes in deep subseafloor sedimentary metagenomes.</title>
        <authorList>
            <person name="Kawai M."/>
            <person name="Futagami T."/>
            <person name="Toyoda A."/>
            <person name="Takaki Y."/>
            <person name="Nishi S."/>
            <person name="Hori S."/>
            <person name="Arai W."/>
            <person name="Tsubouchi T."/>
            <person name="Morono Y."/>
            <person name="Uchiyama I."/>
            <person name="Ito T."/>
            <person name="Fujiyama A."/>
            <person name="Inagaki F."/>
            <person name="Takami H."/>
        </authorList>
    </citation>
    <scope>NUCLEOTIDE SEQUENCE</scope>
    <source>
        <strain evidence="2">Expedition CK06-06</strain>
    </source>
</reference>
<dbReference type="AlphaFoldDB" id="X1II33"/>
<feature type="transmembrane region" description="Helical" evidence="1">
    <location>
        <begin position="12"/>
        <end position="44"/>
    </location>
</feature>
<gene>
    <name evidence="2" type="ORF">S03H2_30578</name>
</gene>
<keyword evidence="1" id="KW-0812">Transmembrane</keyword>
<evidence type="ECO:0000313" key="2">
    <source>
        <dbReference type="EMBL" id="GAH57228.1"/>
    </source>
</evidence>
<protein>
    <submittedName>
        <fullName evidence="2">Uncharacterized protein</fullName>
    </submittedName>
</protein>
<organism evidence="2">
    <name type="scientific">marine sediment metagenome</name>
    <dbReference type="NCBI Taxonomy" id="412755"/>
    <lineage>
        <taxon>unclassified sequences</taxon>
        <taxon>metagenomes</taxon>
        <taxon>ecological metagenomes</taxon>
    </lineage>
</organism>
<keyword evidence="1" id="KW-1133">Transmembrane helix</keyword>
<keyword evidence="1" id="KW-0472">Membrane</keyword>
<sequence>MIGWLEKKRYAAIILTILIAIEIFYFSSISVTAGQVGIGLIPIIY</sequence>
<evidence type="ECO:0000256" key="1">
    <source>
        <dbReference type="SAM" id="Phobius"/>
    </source>
</evidence>
<feature type="non-terminal residue" evidence="2">
    <location>
        <position position="45"/>
    </location>
</feature>
<proteinExistence type="predicted"/>